<dbReference type="Gene3D" id="1.10.10.10">
    <property type="entry name" value="Winged helix-like DNA-binding domain superfamily/Winged helix DNA-binding domain"/>
    <property type="match status" value="1"/>
</dbReference>
<gene>
    <name evidence="2" type="ORF">ACIB24_13275</name>
</gene>
<proteinExistence type="predicted"/>
<dbReference type="PROSITE" id="PS50995">
    <property type="entry name" value="HTH_MARR_2"/>
    <property type="match status" value="1"/>
</dbReference>
<name>A0ABW8AQW8_9ACTN</name>
<dbReference type="SUPFAM" id="SSF46785">
    <property type="entry name" value="Winged helix' DNA-binding domain"/>
    <property type="match status" value="1"/>
</dbReference>
<reference evidence="2 3" key="1">
    <citation type="submission" date="2024-10" db="EMBL/GenBank/DDBJ databases">
        <title>The Natural Products Discovery Center: Release of the First 8490 Sequenced Strains for Exploring Actinobacteria Biosynthetic Diversity.</title>
        <authorList>
            <person name="Kalkreuter E."/>
            <person name="Kautsar S.A."/>
            <person name="Yang D."/>
            <person name="Bader C.D."/>
            <person name="Teijaro C.N."/>
            <person name="Fluegel L."/>
            <person name="Davis C.M."/>
            <person name="Simpson J.R."/>
            <person name="Lauterbach L."/>
            <person name="Steele A.D."/>
            <person name="Gui C."/>
            <person name="Meng S."/>
            <person name="Li G."/>
            <person name="Viehrig K."/>
            <person name="Ye F."/>
            <person name="Su P."/>
            <person name="Kiefer A.F."/>
            <person name="Nichols A."/>
            <person name="Cepeda A.J."/>
            <person name="Yan W."/>
            <person name="Fan B."/>
            <person name="Jiang Y."/>
            <person name="Adhikari A."/>
            <person name="Zheng C.-J."/>
            <person name="Schuster L."/>
            <person name="Cowan T.M."/>
            <person name="Smanski M.J."/>
            <person name="Chevrette M.G."/>
            <person name="De Carvalho L.P.S."/>
            <person name="Shen B."/>
        </authorList>
    </citation>
    <scope>NUCLEOTIDE SEQUENCE [LARGE SCALE GENOMIC DNA]</scope>
    <source>
        <strain evidence="2 3">NPDC049639</strain>
    </source>
</reference>
<evidence type="ECO:0000313" key="3">
    <source>
        <dbReference type="Proteomes" id="UP001612915"/>
    </source>
</evidence>
<organism evidence="2 3">
    <name type="scientific">Spongisporangium articulatum</name>
    <dbReference type="NCBI Taxonomy" id="3362603"/>
    <lineage>
        <taxon>Bacteria</taxon>
        <taxon>Bacillati</taxon>
        <taxon>Actinomycetota</taxon>
        <taxon>Actinomycetes</taxon>
        <taxon>Kineosporiales</taxon>
        <taxon>Kineosporiaceae</taxon>
        <taxon>Spongisporangium</taxon>
    </lineage>
</organism>
<sequence length="144" mass="15640">MADVGEFFIRLVRAETLLYNAVDARLQADFGLSLGQLQFLQIVARRGTTRVLDLATEVGITVGATSKAVDRLVERGWAERAANPDDRRSSLLTLTRSGSALLMRATRVFEAELTARLRGVVTDAELTRTTAALAALHASLAVDR</sequence>
<evidence type="ECO:0000313" key="2">
    <source>
        <dbReference type="EMBL" id="MFI7588036.1"/>
    </source>
</evidence>
<dbReference type="InterPro" id="IPR036390">
    <property type="entry name" value="WH_DNA-bd_sf"/>
</dbReference>
<dbReference type="PANTHER" id="PTHR33164">
    <property type="entry name" value="TRANSCRIPTIONAL REGULATOR, MARR FAMILY"/>
    <property type="match status" value="1"/>
</dbReference>
<dbReference type="RefSeq" id="WP_398280872.1">
    <property type="nucleotide sequence ID" value="NZ_JBITLV010000004.1"/>
</dbReference>
<feature type="domain" description="HTH marR-type" evidence="1">
    <location>
        <begin position="4"/>
        <end position="138"/>
    </location>
</feature>
<dbReference type="PANTHER" id="PTHR33164:SF94">
    <property type="entry name" value="TRANSCRIPTIONAL REGULATORY PROTEIN-RELATED"/>
    <property type="match status" value="1"/>
</dbReference>
<evidence type="ECO:0000259" key="1">
    <source>
        <dbReference type="PROSITE" id="PS50995"/>
    </source>
</evidence>
<dbReference type="InterPro" id="IPR039422">
    <property type="entry name" value="MarR/SlyA-like"/>
</dbReference>
<comment type="caution">
    <text evidence="2">The sequence shown here is derived from an EMBL/GenBank/DDBJ whole genome shotgun (WGS) entry which is preliminary data.</text>
</comment>
<dbReference type="SMART" id="SM00347">
    <property type="entry name" value="HTH_MARR"/>
    <property type="match status" value="1"/>
</dbReference>
<protein>
    <submittedName>
        <fullName evidence="2">MarR family winged helix-turn-helix transcriptional regulator</fullName>
    </submittedName>
</protein>
<dbReference type="Proteomes" id="UP001612915">
    <property type="component" value="Unassembled WGS sequence"/>
</dbReference>
<dbReference type="Pfam" id="PF01047">
    <property type="entry name" value="MarR"/>
    <property type="match status" value="1"/>
</dbReference>
<accession>A0ABW8AQW8</accession>
<dbReference type="PRINTS" id="PR00598">
    <property type="entry name" value="HTHMARR"/>
</dbReference>
<dbReference type="EMBL" id="JBITLV010000004">
    <property type="protein sequence ID" value="MFI7588036.1"/>
    <property type="molecule type" value="Genomic_DNA"/>
</dbReference>
<keyword evidence="3" id="KW-1185">Reference proteome</keyword>
<dbReference type="InterPro" id="IPR036388">
    <property type="entry name" value="WH-like_DNA-bd_sf"/>
</dbReference>
<dbReference type="InterPro" id="IPR000835">
    <property type="entry name" value="HTH_MarR-typ"/>
</dbReference>